<keyword evidence="8" id="KW-0539">Nucleus</keyword>
<proteinExistence type="inferred from homology"/>
<evidence type="ECO:0000256" key="9">
    <source>
        <dbReference type="SAM" id="MobiDB-lite"/>
    </source>
</evidence>
<dbReference type="EMBL" id="GL380358">
    <property type="protein sequence ID" value="EGT53760.1"/>
    <property type="molecule type" value="Genomic_DNA"/>
</dbReference>
<feature type="domain" description="Helicase C-terminal" evidence="10">
    <location>
        <begin position="916"/>
        <end position="1098"/>
    </location>
</feature>
<protein>
    <recommendedName>
        <fullName evidence="10">Helicase C-terminal domain-containing protein</fullName>
    </recommendedName>
</protein>
<dbReference type="PROSITE" id="PS51194">
    <property type="entry name" value="HELICASE_CTER"/>
    <property type="match status" value="1"/>
</dbReference>
<dbReference type="SUPFAM" id="SSF52540">
    <property type="entry name" value="P-loop containing nucleoside triphosphate hydrolases"/>
    <property type="match status" value="1"/>
</dbReference>
<feature type="compositionally biased region" description="Acidic residues" evidence="9">
    <location>
        <begin position="686"/>
        <end position="715"/>
    </location>
</feature>
<dbReference type="InterPro" id="IPR044574">
    <property type="entry name" value="ARIP4-like"/>
</dbReference>
<dbReference type="InParanoid" id="G0PFF1"/>
<feature type="compositionally biased region" description="Basic and acidic residues" evidence="9">
    <location>
        <begin position="799"/>
        <end position="816"/>
    </location>
</feature>
<dbReference type="OrthoDB" id="2020972at2759"/>
<evidence type="ECO:0000256" key="3">
    <source>
        <dbReference type="ARBA" id="ARBA00022741"/>
    </source>
</evidence>
<accession>G0PFF1</accession>
<feature type="compositionally biased region" description="Polar residues" evidence="9">
    <location>
        <begin position="540"/>
        <end position="550"/>
    </location>
</feature>
<feature type="compositionally biased region" description="Acidic residues" evidence="9">
    <location>
        <begin position="649"/>
        <end position="679"/>
    </location>
</feature>
<evidence type="ECO:0000313" key="12">
    <source>
        <dbReference type="Proteomes" id="UP000008068"/>
    </source>
</evidence>
<dbReference type="InterPro" id="IPR027417">
    <property type="entry name" value="P-loop_NTPase"/>
</dbReference>
<feature type="compositionally biased region" description="Acidic residues" evidence="9">
    <location>
        <begin position="612"/>
        <end position="639"/>
    </location>
</feature>
<feature type="region of interest" description="Disordered" evidence="9">
    <location>
        <begin position="540"/>
        <end position="860"/>
    </location>
</feature>
<evidence type="ECO:0000313" key="11">
    <source>
        <dbReference type="EMBL" id="EGT53760.1"/>
    </source>
</evidence>
<keyword evidence="12" id="KW-1185">Reference proteome</keyword>
<evidence type="ECO:0000256" key="7">
    <source>
        <dbReference type="ARBA" id="ARBA00023125"/>
    </source>
</evidence>
<keyword evidence="5" id="KW-0347">Helicase</keyword>
<feature type="compositionally biased region" description="Acidic residues" evidence="9">
    <location>
        <begin position="754"/>
        <end position="786"/>
    </location>
</feature>
<feature type="region of interest" description="Disordered" evidence="9">
    <location>
        <begin position="435"/>
        <end position="478"/>
    </location>
</feature>
<dbReference type="SMART" id="SM00490">
    <property type="entry name" value="HELICc"/>
    <property type="match status" value="1"/>
</dbReference>
<comment type="subcellular location">
    <subcellularLocation>
        <location evidence="1">Nucleus</location>
    </subcellularLocation>
</comment>
<dbReference type="STRING" id="135651.G0PFF1"/>
<evidence type="ECO:0000256" key="4">
    <source>
        <dbReference type="ARBA" id="ARBA00022801"/>
    </source>
</evidence>
<evidence type="ECO:0000256" key="8">
    <source>
        <dbReference type="ARBA" id="ARBA00023242"/>
    </source>
</evidence>
<evidence type="ECO:0000256" key="5">
    <source>
        <dbReference type="ARBA" id="ARBA00022806"/>
    </source>
</evidence>
<gene>
    <name evidence="11" type="ORF">CAEBREN_14671</name>
</gene>
<keyword evidence="7" id="KW-0238">DNA-binding</keyword>
<dbReference type="Proteomes" id="UP000008068">
    <property type="component" value="Unassembled WGS sequence"/>
</dbReference>
<dbReference type="HOGENOM" id="CLU_259692_0_0_1"/>
<organism evidence="12">
    <name type="scientific">Caenorhabditis brenneri</name>
    <name type="common">Nematode worm</name>
    <dbReference type="NCBI Taxonomy" id="135651"/>
    <lineage>
        <taxon>Eukaryota</taxon>
        <taxon>Metazoa</taxon>
        <taxon>Ecdysozoa</taxon>
        <taxon>Nematoda</taxon>
        <taxon>Chromadorea</taxon>
        <taxon>Rhabditida</taxon>
        <taxon>Rhabditina</taxon>
        <taxon>Rhabditomorpha</taxon>
        <taxon>Rhabditoidea</taxon>
        <taxon>Rhabditidae</taxon>
        <taxon>Peloderinae</taxon>
        <taxon>Caenorhabditis</taxon>
    </lineage>
</organism>
<feature type="compositionally biased region" description="Polar residues" evidence="9">
    <location>
        <begin position="451"/>
        <end position="462"/>
    </location>
</feature>
<dbReference type="Pfam" id="PF00271">
    <property type="entry name" value="Helicase_C"/>
    <property type="match status" value="1"/>
</dbReference>
<keyword evidence="4" id="KW-0378">Hydrolase</keyword>
<dbReference type="GO" id="GO:0005524">
    <property type="term" value="F:ATP binding"/>
    <property type="evidence" value="ECO:0007669"/>
    <property type="project" value="UniProtKB-KW"/>
</dbReference>
<reference evidence="12" key="1">
    <citation type="submission" date="2011-07" db="EMBL/GenBank/DDBJ databases">
        <authorList>
            <consortium name="Caenorhabditis brenneri Sequencing and Analysis Consortium"/>
            <person name="Wilson R.K."/>
        </authorList>
    </citation>
    <scope>NUCLEOTIDE SEQUENCE [LARGE SCALE GENOMIC DNA]</scope>
    <source>
        <strain evidence="12">PB2801</strain>
    </source>
</reference>
<dbReference type="PANTHER" id="PTHR45797:SF3">
    <property type="entry name" value="TRANSCRIPTIONAL REGULATOR ATRX HOMOLOG"/>
    <property type="match status" value="1"/>
</dbReference>
<dbReference type="GO" id="GO:0004386">
    <property type="term" value="F:helicase activity"/>
    <property type="evidence" value="ECO:0007669"/>
    <property type="project" value="UniProtKB-KW"/>
</dbReference>
<dbReference type="InterPro" id="IPR001650">
    <property type="entry name" value="Helicase_C-like"/>
</dbReference>
<dbReference type="CDD" id="cd18793">
    <property type="entry name" value="SF2_C_SNF"/>
    <property type="match status" value="1"/>
</dbReference>
<comment type="similarity">
    <text evidence="2">Belongs to the SNF2/RAD54 helicase family.</text>
</comment>
<dbReference type="InterPro" id="IPR049730">
    <property type="entry name" value="SNF2/RAD54-like_C"/>
</dbReference>
<keyword evidence="6" id="KW-0067">ATP-binding</keyword>
<dbReference type="GO" id="GO:0003677">
    <property type="term" value="F:DNA binding"/>
    <property type="evidence" value="ECO:0007669"/>
    <property type="project" value="UniProtKB-KW"/>
</dbReference>
<evidence type="ECO:0000259" key="10">
    <source>
        <dbReference type="PROSITE" id="PS51194"/>
    </source>
</evidence>
<dbReference type="GO" id="GO:0005634">
    <property type="term" value="C:nucleus"/>
    <property type="evidence" value="ECO:0007669"/>
    <property type="project" value="UniProtKB-SubCell"/>
</dbReference>
<name>G0PFF1_CAEBE</name>
<evidence type="ECO:0000256" key="1">
    <source>
        <dbReference type="ARBA" id="ARBA00004123"/>
    </source>
</evidence>
<dbReference type="GO" id="GO:0016887">
    <property type="term" value="F:ATP hydrolysis activity"/>
    <property type="evidence" value="ECO:0007669"/>
    <property type="project" value="InterPro"/>
</dbReference>
<feature type="compositionally biased region" description="Low complexity" evidence="9">
    <location>
        <begin position="726"/>
        <end position="753"/>
    </location>
</feature>
<keyword evidence="3" id="KW-0547">Nucleotide-binding</keyword>
<evidence type="ECO:0000256" key="6">
    <source>
        <dbReference type="ARBA" id="ARBA00022840"/>
    </source>
</evidence>
<evidence type="ECO:0000256" key="2">
    <source>
        <dbReference type="ARBA" id="ARBA00007025"/>
    </source>
</evidence>
<dbReference type="PANTHER" id="PTHR45797">
    <property type="entry name" value="RAD54-LIKE"/>
    <property type="match status" value="1"/>
</dbReference>
<dbReference type="Gene3D" id="3.40.50.300">
    <property type="entry name" value="P-loop containing nucleotide triphosphate hydrolases"/>
    <property type="match status" value="1"/>
</dbReference>
<feature type="compositionally biased region" description="Polar residues" evidence="9">
    <location>
        <begin position="563"/>
        <end position="583"/>
    </location>
</feature>
<dbReference type="eggNOG" id="KOG1015">
    <property type="taxonomic scope" value="Eukaryota"/>
</dbReference>
<sequence length="1323" mass="151060">MDVLEKVKTAIVKYEVQNRVNCYVYKDLERNQIFYFQLHMDRDSYEIALKGRRPRLHRREMERADQRLESNICLTFSAITEPADKIVDSIQDSLRDKMEDLLLSEIMRGYSQNQEQPLMLNEIRFLQPLYRGPVVRKFFSIPFIFEEYLSSLLFYIGQHLEELSSISPGKVKESGFFYNGAVFNRTPVDSTAIGRRKSFRTRWEPIKVELKEFKETTDENGIDVGIEAKEGILRQFSLEEKERVAQQKEKALQMELEKENLPQPRHPGAVFRAYKPIAGEMPSNYLLSSFFIYHILPARGVVDTGIALIEFRITKPDGRLIAKFDQPSMNEQSHNLLVPNVPDDKALVYRDIIKSHTSSAPNPEKEKNICGYVDMIVHTRGVVVEDVFEKMMYEMIEMSMFDVITEFGYLNTTIVEEGVLTGHVAYTNRNSEVFLPSQDSTENPPVKHLTKQGSASSVTASVDTRHTHAAPSHSGEIRRSLVQPMSVPPQHAPRPASVAHPASIPANIHVIGSPPSNQMDQMGGQSQYPMHLLAQKILSRSGSQQGQHNSGMGRAQKRERTTHSYNLRSSRASTSEVGSNSQAVGGADDGGSDSDDDNGRNRKKVKVGDNVDNSDDDDASDEEEVDDEENEDDDMEAEQNEANIKSFGDSDDDNDMEDGEEGDDEMEDEEDDDDEEEEEARCQRVEEEEDDEDDDEDEDEDQEPPFHYDDEDDDYYYINLVSPNTSSSSSSSSSTDSSRSSSSASSSGSSTSSEESDRELPEEEPEEDDPAEEEEDPAEEDDDQENDNMNGPRPRNHVGRREVFGENNENQRKNVSESESSFVASSDEDDGYKKKKKKSKMETKPKKTRRGRDDEDEDTAMNILQDGIRQSRRLAGEDADLEREATPEEYNGWFAKDKLVTDDDRDDFTLSNKLVLLMEIINKCEEIGDKLLVFSQSLESLALIKRMLEYMAGTGQWFADGHEALNAEGETWSWLEGEDYMTIDGSVQSVKRDAVQTTFNDPENMMARLMLISTRAGSLGTNMVAANRVIIFDACWNPSHDTQSLLRVYRFGQTKPVYIYRFIAQGTMEERIYKRQVTKESTSMRVVDEAQIQRHYLGNDLTELYQFTQSIYDPDVEIACAPPKDRLLADVIHQNQAAVVDYIERDTLFANQEEEKLSEQEMKDAWADYEKDKSGVPMDRVPYHLGVRPQGIIVEQQMQAILQNRALETQRLDQIQNDVLFKELNKMRHKDIPTFLKIILLRNLLEQVLPFIPDEMRGGMTEFNTHFIRLVHESDRKQETAAELLRKSLESFKTVIRMIRTIPTCKAPLDRIAMQHPYLFQDN</sequence>